<feature type="transmembrane region" description="Helical" evidence="8">
    <location>
        <begin position="586"/>
        <end position="605"/>
    </location>
</feature>
<sequence>MGAVSVETEPGRRDTSRRPARATGWRRGAPWAVVGLWLVLLALAGPYAGLLSGATVNDTADHLPDSADSTRVLELRKDLPGGETTDVVLVYQRDGGLTEADREAARQHVAGITADWEPAGEVPSRGIPSADGGTEMYPLSLGGLTGEEDHDAVAAIRATVAEDLPDGLTVLVGGQGAIGVDMSEVFSDIDGFLMLATIAVVTLLLVLIYRSPTLWLLPLLCVGAAASVAMAVVYGLVQVTGLTVTTMSSSIMTILVFGAGTDYALLLVARYREELRVRELPHDAMLAALRGSGPAILASSGTVAAGLLCLLAADLNSISGFGLVAAVGVLCALVAMLTLMPALLVLLGRRVFWPLTPVPDAGQGPSRAGIFARMGSSVSRRPVTILVTGVLMLAAMSAGVLNLPGQLSDEDSFTTTPESVTAMQQLAEAYPEQSSRPIIVMAPAQDAVAAVERARATEGVAGAEAGRSSGGWTEVSVRATAAPGTDGERDTVDALRAAFGTQDAPSALVGGTAAEQLDMARAASADQKLVIPLVLGAVLLILIALLRSITGSVMLLTAVVASWAAALGLGGLLFEPVFGFRGIDPSLPLMTFVFGVALGVDYGIFLMHRMREEVMGGLETRPAALVALRSTGGVIASAGIVLAATFSVLMTMPLVFMFQIGFVVAVGVLLDTFLVRTYVVTSASWLLGRRVWWPGALYRRRSPAPDAR</sequence>
<gene>
    <name evidence="10" type="ORF">GCM10009716_37650</name>
</gene>
<dbReference type="RefSeq" id="WP_344263916.1">
    <property type="nucleotide sequence ID" value="NZ_BAAAMJ010000043.1"/>
</dbReference>
<comment type="subcellular location">
    <subcellularLocation>
        <location evidence="1">Cell membrane</location>
        <topology evidence="1">Multi-pass membrane protein</topology>
    </subcellularLocation>
</comment>
<comment type="caution">
    <text evidence="10">The sequence shown here is derived from an EMBL/GenBank/DDBJ whole genome shotgun (WGS) entry which is preliminary data.</text>
</comment>
<keyword evidence="5 8" id="KW-1133">Transmembrane helix</keyword>
<dbReference type="EMBL" id="BAAAMJ010000043">
    <property type="protein sequence ID" value="GAA1925895.1"/>
    <property type="molecule type" value="Genomic_DNA"/>
</dbReference>
<keyword evidence="11" id="KW-1185">Reference proteome</keyword>
<evidence type="ECO:0000256" key="6">
    <source>
        <dbReference type="ARBA" id="ARBA00023136"/>
    </source>
</evidence>
<proteinExistence type="inferred from homology"/>
<evidence type="ECO:0000256" key="1">
    <source>
        <dbReference type="ARBA" id="ARBA00004651"/>
    </source>
</evidence>
<feature type="transmembrane region" description="Helical" evidence="8">
    <location>
        <begin position="249"/>
        <end position="271"/>
    </location>
</feature>
<dbReference type="InterPro" id="IPR050545">
    <property type="entry name" value="Mycobact_MmpL"/>
</dbReference>
<evidence type="ECO:0000259" key="9">
    <source>
        <dbReference type="PROSITE" id="PS50156"/>
    </source>
</evidence>
<feature type="transmembrane region" description="Helical" evidence="8">
    <location>
        <begin position="383"/>
        <end position="403"/>
    </location>
</feature>
<feature type="transmembrane region" description="Helical" evidence="8">
    <location>
        <begin position="626"/>
        <end position="650"/>
    </location>
</feature>
<dbReference type="PANTHER" id="PTHR33406">
    <property type="entry name" value="MEMBRANE PROTEIN MJ1562-RELATED"/>
    <property type="match status" value="1"/>
</dbReference>
<keyword evidence="6 8" id="KW-0472">Membrane</keyword>
<dbReference type="Gene3D" id="1.20.1640.10">
    <property type="entry name" value="Multidrug efflux transporter AcrB transmembrane domain"/>
    <property type="match status" value="2"/>
</dbReference>
<protein>
    <submittedName>
        <fullName evidence="10">MMPL family transporter</fullName>
    </submittedName>
</protein>
<dbReference type="Pfam" id="PF03176">
    <property type="entry name" value="MMPL"/>
    <property type="match status" value="2"/>
</dbReference>
<evidence type="ECO:0000256" key="5">
    <source>
        <dbReference type="ARBA" id="ARBA00022989"/>
    </source>
</evidence>
<name>A0ABN2PNF3_9ACTN</name>
<evidence type="ECO:0000256" key="8">
    <source>
        <dbReference type="SAM" id="Phobius"/>
    </source>
</evidence>
<feature type="region of interest" description="Disordered" evidence="7">
    <location>
        <begin position="1"/>
        <end position="21"/>
    </location>
</feature>
<dbReference type="SUPFAM" id="SSF82866">
    <property type="entry name" value="Multidrug efflux transporter AcrB transmembrane domain"/>
    <property type="match status" value="2"/>
</dbReference>
<comment type="similarity">
    <text evidence="2">Belongs to the resistance-nodulation-cell division (RND) (TC 2.A.6) family. MmpL subfamily.</text>
</comment>
<evidence type="ECO:0000256" key="7">
    <source>
        <dbReference type="SAM" id="MobiDB-lite"/>
    </source>
</evidence>
<keyword evidence="4 8" id="KW-0812">Transmembrane</keyword>
<feature type="transmembrane region" description="Helical" evidence="8">
    <location>
        <begin position="319"/>
        <end position="347"/>
    </location>
</feature>
<feature type="transmembrane region" description="Helical" evidence="8">
    <location>
        <begin position="553"/>
        <end position="574"/>
    </location>
</feature>
<dbReference type="InterPro" id="IPR004869">
    <property type="entry name" value="MMPL_dom"/>
</dbReference>
<evidence type="ECO:0000256" key="2">
    <source>
        <dbReference type="ARBA" id="ARBA00010157"/>
    </source>
</evidence>
<evidence type="ECO:0000256" key="4">
    <source>
        <dbReference type="ARBA" id="ARBA00022692"/>
    </source>
</evidence>
<dbReference type="PANTHER" id="PTHR33406:SF6">
    <property type="entry name" value="MEMBRANE PROTEIN YDGH-RELATED"/>
    <property type="match status" value="1"/>
</dbReference>
<accession>A0ABN2PNF3</accession>
<feature type="transmembrane region" description="Helical" evidence="8">
    <location>
        <begin position="529"/>
        <end position="546"/>
    </location>
</feature>
<feature type="transmembrane region" description="Helical" evidence="8">
    <location>
        <begin position="191"/>
        <end position="209"/>
    </location>
</feature>
<feature type="transmembrane region" description="Helical" evidence="8">
    <location>
        <begin position="28"/>
        <end position="48"/>
    </location>
</feature>
<feature type="transmembrane region" description="Helical" evidence="8">
    <location>
        <begin position="216"/>
        <end position="237"/>
    </location>
</feature>
<feature type="transmembrane region" description="Helical" evidence="8">
    <location>
        <begin position="292"/>
        <end position="313"/>
    </location>
</feature>
<organism evidence="10 11">
    <name type="scientific">Streptomyces sodiiphilus</name>
    <dbReference type="NCBI Taxonomy" id="226217"/>
    <lineage>
        <taxon>Bacteria</taxon>
        <taxon>Bacillati</taxon>
        <taxon>Actinomycetota</taxon>
        <taxon>Actinomycetes</taxon>
        <taxon>Kitasatosporales</taxon>
        <taxon>Streptomycetaceae</taxon>
        <taxon>Streptomyces</taxon>
    </lineage>
</organism>
<reference evidence="10 11" key="1">
    <citation type="journal article" date="2019" name="Int. J. Syst. Evol. Microbiol.">
        <title>The Global Catalogue of Microorganisms (GCM) 10K type strain sequencing project: providing services to taxonomists for standard genome sequencing and annotation.</title>
        <authorList>
            <consortium name="The Broad Institute Genomics Platform"/>
            <consortium name="The Broad Institute Genome Sequencing Center for Infectious Disease"/>
            <person name="Wu L."/>
            <person name="Ma J."/>
        </authorList>
    </citation>
    <scope>NUCLEOTIDE SEQUENCE [LARGE SCALE GENOMIC DNA]</scope>
    <source>
        <strain evidence="10 11">JCM 13581</strain>
    </source>
</reference>
<evidence type="ECO:0000313" key="10">
    <source>
        <dbReference type="EMBL" id="GAA1925895.1"/>
    </source>
</evidence>
<dbReference type="PROSITE" id="PS50156">
    <property type="entry name" value="SSD"/>
    <property type="match status" value="1"/>
</dbReference>
<feature type="domain" description="SSD" evidence="9">
    <location>
        <begin position="229"/>
        <end position="346"/>
    </location>
</feature>
<evidence type="ECO:0000313" key="11">
    <source>
        <dbReference type="Proteomes" id="UP001501303"/>
    </source>
</evidence>
<feature type="transmembrane region" description="Helical" evidence="8">
    <location>
        <begin position="656"/>
        <end position="679"/>
    </location>
</feature>
<dbReference type="InterPro" id="IPR000731">
    <property type="entry name" value="SSD"/>
</dbReference>
<evidence type="ECO:0000256" key="3">
    <source>
        <dbReference type="ARBA" id="ARBA00022475"/>
    </source>
</evidence>
<dbReference type="Proteomes" id="UP001501303">
    <property type="component" value="Unassembled WGS sequence"/>
</dbReference>
<keyword evidence="3" id="KW-1003">Cell membrane</keyword>